<dbReference type="AlphaFoldDB" id="A0A2T2NH02"/>
<dbReference type="InterPro" id="IPR050585">
    <property type="entry name" value="Xaa-Pro_dipeptidyl-ppase/CocE"/>
</dbReference>
<dbReference type="InterPro" id="IPR005674">
    <property type="entry name" value="CocE/Ser_esterase"/>
</dbReference>
<evidence type="ECO:0000256" key="1">
    <source>
        <dbReference type="ARBA" id="ARBA00022801"/>
    </source>
</evidence>
<dbReference type="EMBL" id="KZ678138">
    <property type="protein sequence ID" value="PSN64649.1"/>
    <property type="molecule type" value="Genomic_DNA"/>
</dbReference>
<evidence type="ECO:0000313" key="3">
    <source>
        <dbReference type="EMBL" id="PSN64649.1"/>
    </source>
</evidence>
<dbReference type="Pfam" id="PF08530">
    <property type="entry name" value="PepX_C"/>
    <property type="match status" value="1"/>
</dbReference>
<dbReference type="STRING" id="1448308.A0A2T2NH02"/>
<name>A0A2T2NH02_CORCC</name>
<protein>
    <submittedName>
        <fullName evidence="3">Alpha/beta-hydrolase</fullName>
    </submittedName>
</protein>
<dbReference type="GO" id="GO:0008239">
    <property type="term" value="F:dipeptidyl-peptidase activity"/>
    <property type="evidence" value="ECO:0007669"/>
    <property type="project" value="InterPro"/>
</dbReference>
<dbReference type="Pfam" id="PF02129">
    <property type="entry name" value="Peptidase_S15"/>
    <property type="match status" value="1"/>
</dbReference>
<reference evidence="3 4" key="1">
    <citation type="journal article" date="2018" name="Front. Microbiol.">
        <title>Genome-Wide Analysis of Corynespora cassiicola Leaf Fall Disease Putative Effectors.</title>
        <authorList>
            <person name="Lopez D."/>
            <person name="Ribeiro S."/>
            <person name="Label P."/>
            <person name="Fumanal B."/>
            <person name="Venisse J.S."/>
            <person name="Kohler A."/>
            <person name="de Oliveira R.R."/>
            <person name="Labutti K."/>
            <person name="Lipzen A."/>
            <person name="Lail K."/>
            <person name="Bauer D."/>
            <person name="Ohm R.A."/>
            <person name="Barry K.W."/>
            <person name="Spatafora J."/>
            <person name="Grigoriev I.V."/>
            <person name="Martin F.M."/>
            <person name="Pujade-Renaud V."/>
        </authorList>
    </citation>
    <scope>NUCLEOTIDE SEQUENCE [LARGE SCALE GENOMIC DNA]</scope>
    <source>
        <strain evidence="3 4">Philippines</strain>
    </source>
</reference>
<dbReference type="InterPro" id="IPR013736">
    <property type="entry name" value="Xaa-Pro_dipept_C"/>
</dbReference>
<dbReference type="InterPro" id="IPR029058">
    <property type="entry name" value="AB_hydrolase_fold"/>
</dbReference>
<dbReference type="PANTHER" id="PTHR43056">
    <property type="entry name" value="PEPTIDASE S9 PROLYL OLIGOPEPTIDASE"/>
    <property type="match status" value="1"/>
</dbReference>
<accession>A0A2T2NH02</accession>
<dbReference type="Gene3D" id="3.40.50.1820">
    <property type="entry name" value="alpha/beta hydrolase"/>
    <property type="match status" value="1"/>
</dbReference>
<dbReference type="OrthoDB" id="416441at2759"/>
<sequence>MPNKIKEDITTVDETSFSYIFEQNVTVKPKTVGKGALIRCNVYRPKSTDQVPVIMTYGPYGKDTHYSEFLPHSYEGVNPNQKSEHSCFEVPDPNYWTSQGFAVVRADEIGCGQSPGFMDTMSASTSDAFAELIEWAADQPWSNGKIGLLGISYFAGSQWRVAARRPRGLACIVPYEGMADYYRDRCRHGGIVLEPFLQFWMGKQARSNQYGLPGRSKNQRGPDTIEGDLSEEELKQNRADQDIDNLHAFFRDDEYYASRDYNLEDIEVPLLSFGNWSNLVIHLRGNIEGYMLAGSRHKFLRVGSGRHDLPFYAEPEIETQKSFLSAFLKDNDYAGWTKGNQPKVTYQARKGPFDYKSHGSAAGEIFSWKTAPEWPLPNTCYTKYFLSPELSWNPANPAIGVHERLSYPALTKNSDPVFHRFITDPFKKETEITGHILAHVNVSVTRNPGGTVPKDIDIFMAMRQWDAEGNEKVFTGTIGDPAAVTRGCQRVSLRKVNTEHPNHRYYRPYRDYFSTDVLPVIPGEVYPIDIEIWPTNVVVLPGEKISIEISGGDSGGIGPFVHEGGERTEERFAGMNHLHFGPNHVNYVTLPVIPS</sequence>
<dbReference type="PANTHER" id="PTHR43056:SF10">
    <property type="entry name" value="COCE_NOND FAMILY, PUTATIVE (AFU_ORTHOLOGUE AFUA_7G00600)-RELATED"/>
    <property type="match status" value="1"/>
</dbReference>
<evidence type="ECO:0000313" key="4">
    <source>
        <dbReference type="Proteomes" id="UP000240883"/>
    </source>
</evidence>
<keyword evidence="4" id="KW-1185">Reference proteome</keyword>
<dbReference type="InterPro" id="IPR000383">
    <property type="entry name" value="Xaa-Pro-like_dom"/>
</dbReference>
<gene>
    <name evidence="3" type="ORF">BS50DRAFT_611877</name>
</gene>
<dbReference type="NCBIfam" id="TIGR00976">
    <property type="entry name" value="CocE_NonD"/>
    <property type="match status" value="1"/>
</dbReference>
<dbReference type="InterPro" id="IPR008979">
    <property type="entry name" value="Galactose-bd-like_sf"/>
</dbReference>
<feature type="domain" description="Xaa-Pro dipeptidyl-peptidase C-terminal" evidence="2">
    <location>
        <begin position="321"/>
        <end position="589"/>
    </location>
</feature>
<dbReference type="SUPFAM" id="SSF53474">
    <property type="entry name" value="alpha/beta-Hydrolases"/>
    <property type="match status" value="1"/>
</dbReference>
<proteinExistence type="predicted"/>
<dbReference type="SMART" id="SM00939">
    <property type="entry name" value="PepX_C"/>
    <property type="match status" value="1"/>
</dbReference>
<dbReference type="Gene3D" id="1.10.3020.20">
    <property type="match status" value="1"/>
</dbReference>
<keyword evidence="1 3" id="KW-0378">Hydrolase</keyword>
<evidence type="ECO:0000259" key="2">
    <source>
        <dbReference type="SMART" id="SM00939"/>
    </source>
</evidence>
<dbReference type="Proteomes" id="UP000240883">
    <property type="component" value="Unassembled WGS sequence"/>
</dbReference>
<organism evidence="3 4">
    <name type="scientific">Corynespora cassiicola Philippines</name>
    <dbReference type="NCBI Taxonomy" id="1448308"/>
    <lineage>
        <taxon>Eukaryota</taxon>
        <taxon>Fungi</taxon>
        <taxon>Dikarya</taxon>
        <taxon>Ascomycota</taxon>
        <taxon>Pezizomycotina</taxon>
        <taxon>Dothideomycetes</taxon>
        <taxon>Pleosporomycetidae</taxon>
        <taxon>Pleosporales</taxon>
        <taxon>Corynesporascaceae</taxon>
        <taxon>Corynespora</taxon>
    </lineage>
</organism>
<dbReference type="SUPFAM" id="SSF49785">
    <property type="entry name" value="Galactose-binding domain-like"/>
    <property type="match status" value="1"/>
</dbReference>
<dbReference type="Gene3D" id="2.60.120.260">
    <property type="entry name" value="Galactose-binding domain-like"/>
    <property type="match status" value="1"/>
</dbReference>